<evidence type="ECO:0000313" key="2">
    <source>
        <dbReference type="Proteomes" id="UP001595851"/>
    </source>
</evidence>
<gene>
    <name evidence="1" type="ORF">ACFOY2_22660</name>
</gene>
<reference evidence="2" key="1">
    <citation type="journal article" date="2019" name="Int. J. Syst. Evol. Microbiol.">
        <title>The Global Catalogue of Microorganisms (GCM) 10K type strain sequencing project: providing services to taxonomists for standard genome sequencing and annotation.</title>
        <authorList>
            <consortium name="The Broad Institute Genomics Platform"/>
            <consortium name="The Broad Institute Genome Sequencing Center for Infectious Disease"/>
            <person name="Wu L."/>
            <person name="Ma J."/>
        </authorList>
    </citation>
    <scope>NUCLEOTIDE SEQUENCE [LARGE SCALE GENOMIC DNA]</scope>
    <source>
        <strain evidence="2">TBRC 1276</strain>
    </source>
</reference>
<dbReference type="Gene3D" id="3.40.30.10">
    <property type="entry name" value="Glutaredoxin"/>
    <property type="match status" value="1"/>
</dbReference>
<dbReference type="Proteomes" id="UP001595851">
    <property type="component" value="Unassembled WGS sequence"/>
</dbReference>
<organism evidence="1 2">
    <name type="scientific">Nonomuraea purpurea</name>
    <dbReference type="NCBI Taxonomy" id="1849276"/>
    <lineage>
        <taxon>Bacteria</taxon>
        <taxon>Bacillati</taxon>
        <taxon>Actinomycetota</taxon>
        <taxon>Actinomycetes</taxon>
        <taxon>Streptosporangiales</taxon>
        <taxon>Streptosporangiaceae</taxon>
        <taxon>Nonomuraea</taxon>
    </lineage>
</organism>
<comment type="caution">
    <text evidence="1">The sequence shown here is derived from an EMBL/GenBank/DDBJ whole genome shotgun (WGS) entry which is preliminary data.</text>
</comment>
<protein>
    <submittedName>
        <fullName evidence="1">TlpA family protein disulfide reductase</fullName>
    </submittedName>
</protein>
<evidence type="ECO:0000313" key="1">
    <source>
        <dbReference type="EMBL" id="MFC4010047.1"/>
    </source>
</evidence>
<dbReference type="InterPro" id="IPR036249">
    <property type="entry name" value="Thioredoxin-like_sf"/>
</dbReference>
<name>A0ABV8GCN9_9ACTN</name>
<keyword evidence="2" id="KW-1185">Reference proteome</keyword>
<proteinExistence type="predicted"/>
<accession>A0ABV8GCN9</accession>
<dbReference type="EMBL" id="JBHSBI010000011">
    <property type="protein sequence ID" value="MFC4010047.1"/>
    <property type="molecule type" value="Genomic_DNA"/>
</dbReference>
<dbReference type="SUPFAM" id="SSF52833">
    <property type="entry name" value="Thioredoxin-like"/>
    <property type="match status" value="1"/>
</dbReference>
<sequence length="183" mass="18774">MTLLTTAVVLLAVVGAVHLLFTFGLVARIRELSELQQHGGGGHAHNTHVPRPGTVVRPFSVTGTDGAAITEADLDGPVQVGFFQVGCGPCRMLSDALVTAPPAARFVSIVHGDQDAPDATARQVAKLGALGRVAVIGVDDPVLTAFEVVAFPTLLHTHSGVVTASGTRLDDFADVTGAPTQVA</sequence>
<dbReference type="RefSeq" id="WP_379530071.1">
    <property type="nucleotide sequence ID" value="NZ_JBHSBI010000011.1"/>
</dbReference>